<comment type="caution">
    <text evidence="3">The sequence shown here is derived from an EMBL/GenBank/DDBJ whole genome shotgun (WGS) entry which is preliminary data.</text>
</comment>
<accession>A0A5J9U1I7</accession>
<feature type="coiled-coil region" evidence="1">
    <location>
        <begin position="300"/>
        <end position="334"/>
    </location>
</feature>
<gene>
    <name evidence="3" type="ORF">EJB05_33546</name>
</gene>
<reference evidence="3 4" key="1">
    <citation type="journal article" date="2019" name="Sci. Rep.">
        <title>A high-quality genome of Eragrostis curvula grass provides insights into Poaceae evolution and supports new strategies to enhance forage quality.</title>
        <authorList>
            <person name="Carballo J."/>
            <person name="Santos B.A.C.M."/>
            <person name="Zappacosta D."/>
            <person name="Garbus I."/>
            <person name="Selva J.P."/>
            <person name="Gallo C.A."/>
            <person name="Diaz A."/>
            <person name="Albertini E."/>
            <person name="Caccamo M."/>
            <person name="Echenique V."/>
        </authorList>
    </citation>
    <scope>NUCLEOTIDE SEQUENCE [LARGE SCALE GENOMIC DNA]</scope>
    <source>
        <strain evidence="4">cv. Victoria</strain>
        <tissue evidence="3">Leaf</tissue>
    </source>
</reference>
<protein>
    <submittedName>
        <fullName evidence="3">Uncharacterized protein</fullName>
    </submittedName>
</protein>
<organism evidence="3 4">
    <name type="scientific">Eragrostis curvula</name>
    <name type="common">weeping love grass</name>
    <dbReference type="NCBI Taxonomy" id="38414"/>
    <lineage>
        <taxon>Eukaryota</taxon>
        <taxon>Viridiplantae</taxon>
        <taxon>Streptophyta</taxon>
        <taxon>Embryophyta</taxon>
        <taxon>Tracheophyta</taxon>
        <taxon>Spermatophyta</taxon>
        <taxon>Magnoliopsida</taxon>
        <taxon>Liliopsida</taxon>
        <taxon>Poales</taxon>
        <taxon>Poaceae</taxon>
        <taxon>PACMAD clade</taxon>
        <taxon>Chloridoideae</taxon>
        <taxon>Eragrostideae</taxon>
        <taxon>Eragrostidinae</taxon>
        <taxon>Eragrostis</taxon>
    </lineage>
</organism>
<name>A0A5J9U1I7_9POAL</name>
<evidence type="ECO:0000256" key="2">
    <source>
        <dbReference type="SAM" id="MobiDB-lite"/>
    </source>
</evidence>
<evidence type="ECO:0000313" key="3">
    <source>
        <dbReference type="EMBL" id="TVU17506.1"/>
    </source>
</evidence>
<sequence length="465" mass="51538">MKPLKRLRTSDSLPTEEEPVMTAEKIVLAGGDAEVETSVERAAASEPTLAANDDGQERQEEPVQQAVDALVLHSHQSPAVEVQMIGREDHLVGQAQNPGGASSSEPAPEIEEIPAPTIEFNPALFEFRERQERSGTLSFEFCGEKVTINEMEDEEEFSRAENQLINLIGTQQTMIAKSREKTKFFKVLKSAADSLHVNLTAKNLKIHEQQEELVKLNAELSAARKEKAELEVALTGNVLSLLIIRFSDFVDSRSLSYFSTQPKLTKDDLDELDLLRRNAPLLRESIAKANLETESKVKALSAANQEKENLKTELDSLKTDSELLLTEKEEIQSELVTLKGENSSLVQSARAVCEFIWSVPEEMPKSPLHATLAQASEALRAHCKSVAEYAARHALGVVKSLYPKVDLATCKEGYAKGTTFEQPTQLSTNASSCAEELMFRQYETVGQSYAKELALRLHNQNSRDN</sequence>
<keyword evidence="4" id="KW-1185">Reference proteome</keyword>
<keyword evidence="1" id="KW-0175">Coiled coil</keyword>
<dbReference type="Proteomes" id="UP000324897">
    <property type="component" value="Chromosome 7"/>
</dbReference>
<evidence type="ECO:0000313" key="4">
    <source>
        <dbReference type="Proteomes" id="UP000324897"/>
    </source>
</evidence>
<feature type="region of interest" description="Disordered" evidence="2">
    <location>
        <begin position="1"/>
        <end position="20"/>
    </location>
</feature>
<evidence type="ECO:0000256" key="1">
    <source>
        <dbReference type="SAM" id="Coils"/>
    </source>
</evidence>
<feature type="coiled-coil region" evidence="1">
    <location>
        <begin position="199"/>
        <end position="233"/>
    </location>
</feature>
<feature type="region of interest" description="Disordered" evidence="2">
    <location>
        <begin position="33"/>
        <end position="63"/>
    </location>
</feature>
<dbReference type="EMBL" id="RWGY01000029">
    <property type="protein sequence ID" value="TVU17506.1"/>
    <property type="molecule type" value="Genomic_DNA"/>
</dbReference>
<dbReference type="Gramene" id="TVU17506">
    <property type="protein sequence ID" value="TVU17506"/>
    <property type="gene ID" value="EJB05_33546"/>
</dbReference>
<proteinExistence type="predicted"/>
<dbReference type="AlphaFoldDB" id="A0A5J9U1I7"/>